<accession>A0A811RZN6</accession>
<evidence type="ECO:0000256" key="1">
    <source>
        <dbReference type="SAM" id="MobiDB-lite"/>
    </source>
</evidence>
<sequence length="180" mass="21241">MHNRADVPVWGSSSDEGRRARSTHLPGPRTGKESTHWRNWLLPEHMRSMRPVERYKRNYRQFTWNNRIAYGAPVLTGRRDTGKDECSYYSVIAALESNLRIQQSFVDNLSIKYLKQKHVKVIQTNGALRRLGRVEQLLNMLKDIGVPSEHIYNLNLKVYMNWKMRRKERMREVGLVMQCA</sequence>
<organism evidence="2 3">
    <name type="scientific">Miscanthus lutarioriparius</name>
    <dbReference type="NCBI Taxonomy" id="422564"/>
    <lineage>
        <taxon>Eukaryota</taxon>
        <taxon>Viridiplantae</taxon>
        <taxon>Streptophyta</taxon>
        <taxon>Embryophyta</taxon>
        <taxon>Tracheophyta</taxon>
        <taxon>Spermatophyta</taxon>
        <taxon>Magnoliopsida</taxon>
        <taxon>Liliopsida</taxon>
        <taxon>Poales</taxon>
        <taxon>Poaceae</taxon>
        <taxon>PACMAD clade</taxon>
        <taxon>Panicoideae</taxon>
        <taxon>Andropogonodae</taxon>
        <taxon>Andropogoneae</taxon>
        <taxon>Saccharinae</taxon>
        <taxon>Miscanthus</taxon>
    </lineage>
</organism>
<dbReference type="OrthoDB" id="581757at2759"/>
<comment type="caution">
    <text evidence="2">The sequence shown here is derived from an EMBL/GenBank/DDBJ whole genome shotgun (WGS) entry which is preliminary data.</text>
</comment>
<evidence type="ECO:0000313" key="2">
    <source>
        <dbReference type="EMBL" id="CAD6335512.1"/>
    </source>
</evidence>
<dbReference type="EMBL" id="CAJGYO010000018">
    <property type="protein sequence ID" value="CAD6335512.1"/>
    <property type="molecule type" value="Genomic_DNA"/>
</dbReference>
<protein>
    <submittedName>
        <fullName evidence="2">Uncharacterized protein</fullName>
    </submittedName>
</protein>
<proteinExistence type="predicted"/>
<keyword evidence="3" id="KW-1185">Reference proteome</keyword>
<dbReference type="Proteomes" id="UP000604825">
    <property type="component" value="Unassembled WGS sequence"/>
</dbReference>
<evidence type="ECO:0000313" key="3">
    <source>
        <dbReference type="Proteomes" id="UP000604825"/>
    </source>
</evidence>
<gene>
    <name evidence="2" type="ORF">NCGR_LOCUS59610</name>
</gene>
<dbReference type="AlphaFoldDB" id="A0A811RZN6"/>
<reference evidence="2" key="1">
    <citation type="submission" date="2020-10" db="EMBL/GenBank/DDBJ databases">
        <authorList>
            <person name="Han B."/>
            <person name="Lu T."/>
            <person name="Zhao Q."/>
            <person name="Huang X."/>
            <person name="Zhao Y."/>
        </authorList>
    </citation>
    <scope>NUCLEOTIDE SEQUENCE</scope>
</reference>
<name>A0A811RZN6_9POAL</name>
<feature type="region of interest" description="Disordered" evidence="1">
    <location>
        <begin position="1"/>
        <end position="33"/>
    </location>
</feature>